<sequence>MDSENKTVDMHTTTEEAAARAIDVEHSMGLKDSLRIYRRACLWSILVSTCIIMEGFDQTMLNNLYAYPPFKAKYGVRRESASGAVGYELTAQWQSGLSNGAQAGQILGLFLNGFVADRYGYRVTLVGALAACVAFTFIIFFSETLPVLLVGEVLVGVPWGFFQTLAPTYAADVCPTHLRAQLTTYVNLCWVIGQLAASGVMRAMLSRDDDWGYRIPFALQWAWPVPLAVGIWMAPESPWWLIRRGRLDEARRSLARLADRASDRDLDRAMSAMVHTDELERGQLAGTTYLDLFRGVNLRRTEIVCAAWMAQHWVGCSLMGYSTYFYQNAGMDVADSFTLSLGQYALGAVGTVSSWFLMVRLGRRTLYLAGQLSMLVLLLVIGSCGAYSYSSSSSGGAARQDGAVQWAVGSLLLLYTFAYDCTVGPVCYSLVSELTSTRMRTKSIVLARNCYNVMAILANVITPNMLNPSAWDWGARSAYFFAGTCLVCLVWTFFRLPEPKGRTYAELDILFERKVSARKFSSTRIARPVSRRDVTGSPAAAAVDGSRRHGEKTAQAVEVEHT</sequence>
<comment type="caution">
    <text evidence="12">The sequence shown here is derived from an EMBL/GenBank/DDBJ whole genome shotgun (WGS) entry which is preliminary data.</text>
</comment>
<feature type="transmembrane region" description="Helical" evidence="10">
    <location>
        <begin position="221"/>
        <end position="242"/>
    </location>
</feature>
<feature type="transmembrane region" description="Helical" evidence="10">
    <location>
        <begin position="366"/>
        <end position="389"/>
    </location>
</feature>
<keyword evidence="4" id="KW-0762">Sugar transport</keyword>
<dbReference type="AlphaFoldDB" id="A0A9P4YVW8"/>
<evidence type="ECO:0000256" key="10">
    <source>
        <dbReference type="SAM" id="Phobius"/>
    </source>
</evidence>
<dbReference type="Proteomes" id="UP000749293">
    <property type="component" value="Unassembled WGS sequence"/>
</dbReference>
<reference evidence="12" key="1">
    <citation type="submission" date="2020-03" db="EMBL/GenBank/DDBJ databases">
        <title>Site-based positive gene gene selection in Geosmithia morbida across the United States reveals a broad range of putative effectors and factors for local host and environmental adapation.</title>
        <authorList>
            <person name="Onufrak A."/>
            <person name="Murdoch R.W."/>
            <person name="Gazis R."/>
            <person name="Huff M."/>
            <person name="Staton M."/>
            <person name="Klingeman W."/>
            <person name="Hadziabdic D."/>
        </authorList>
    </citation>
    <scope>NUCLEOTIDE SEQUENCE</scope>
    <source>
        <strain evidence="12">1262</strain>
    </source>
</reference>
<gene>
    <name evidence="12" type="ORF">GMORB2_6543</name>
</gene>
<feature type="transmembrane region" description="Helical" evidence="10">
    <location>
        <begin position="182"/>
        <end position="201"/>
    </location>
</feature>
<feature type="transmembrane region" description="Helical" evidence="10">
    <location>
        <begin position="119"/>
        <end position="141"/>
    </location>
</feature>
<dbReference type="Gene3D" id="1.20.1250.20">
    <property type="entry name" value="MFS general substrate transporter like domains"/>
    <property type="match status" value="1"/>
</dbReference>
<evidence type="ECO:0000256" key="4">
    <source>
        <dbReference type="ARBA" id="ARBA00022597"/>
    </source>
</evidence>
<keyword evidence="5 10" id="KW-0812">Transmembrane</keyword>
<evidence type="ECO:0000313" key="12">
    <source>
        <dbReference type="EMBL" id="KAF4122995.1"/>
    </source>
</evidence>
<feature type="transmembrane region" description="Helical" evidence="10">
    <location>
        <begin position="473"/>
        <end position="494"/>
    </location>
</feature>
<dbReference type="NCBIfam" id="TIGR00879">
    <property type="entry name" value="SP"/>
    <property type="match status" value="1"/>
</dbReference>
<feature type="domain" description="Major facilitator superfamily (MFS) profile" evidence="11">
    <location>
        <begin position="43"/>
        <end position="500"/>
    </location>
</feature>
<feature type="transmembrane region" description="Helical" evidence="10">
    <location>
        <begin position="443"/>
        <end position="461"/>
    </location>
</feature>
<dbReference type="GO" id="GO:0005351">
    <property type="term" value="F:carbohydrate:proton symporter activity"/>
    <property type="evidence" value="ECO:0007669"/>
    <property type="project" value="TreeGrafter"/>
</dbReference>
<dbReference type="OrthoDB" id="6612291at2759"/>
<dbReference type="PROSITE" id="PS50850">
    <property type="entry name" value="MFS"/>
    <property type="match status" value="1"/>
</dbReference>
<dbReference type="SUPFAM" id="SSF103473">
    <property type="entry name" value="MFS general substrate transporter"/>
    <property type="match status" value="1"/>
</dbReference>
<feature type="compositionally biased region" description="Basic and acidic residues" evidence="9">
    <location>
        <begin position="545"/>
        <end position="562"/>
    </location>
</feature>
<evidence type="ECO:0000256" key="2">
    <source>
        <dbReference type="ARBA" id="ARBA00010992"/>
    </source>
</evidence>
<evidence type="ECO:0000256" key="3">
    <source>
        <dbReference type="ARBA" id="ARBA00022448"/>
    </source>
</evidence>
<dbReference type="InterPro" id="IPR050360">
    <property type="entry name" value="MFS_Sugar_Transporters"/>
</dbReference>
<comment type="subcellular location">
    <subcellularLocation>
        <location evidence="1">Membrane</location>
        <topology evidence="1">Multi-pass membrane protein</topology>
    </subcellularLocation>
</comment>
<evidence type="ECO:0000256" key="6">
    <source>
        <dbReference type="ARBA" id="ARBA00022989"/>
    </source>
</evidence>
<evidence type="ECO:0000256" key="1">
    <source>
        <dbReference type="ARBA" id="ARBA00004141"/>
    </source>
</evidence>
<dbReference type="InterPro" id="IPR020846">
    <property type="entry name" value="MFS_dom"/>
</dbReference>
<proteinExistence type="inferred from homology"/>
<feature type="transmembrane region" description="Helical" evidence="10">
    <location>
        <begin position="409"/>
        <end position="431"/>
    </location>
</feature>
<comment type="similarity">
    <text evidence="2 8">Belongs to the major facilitator superfamily. Sugar transporter (TC 2.A.1.1) family.</text>
</comment>
<keyword evidence="7 10" id="KW-0472">Membrane</keyword>
<feature type="transmembrane region" description="Helical" evidence="10">
    <location>
        <begin position="303"/>
        <end position="321"/>
    </location>
</feature>
<protein>
    <submittedName>
        <fullName evidence="12">MFS transporter, SP family,ral alpha glucoside:H+ symporter</fullName>
    </submittedName>
</protein>
<evidence type="ECO:0000313" key="13">
    <source>
        <dbReference type="Proteomes" id="UP000749293"/>
    </source>
</evidence>
<dbReference type="GeneID" id="55972768"/>
<feature type="transmembrane region" description="Helical" evidence="10">
    <location>
        <begin position="341"/>
        <end position="359"/>
    </location>
</feature>
<keyword evidence="6 10" id="KW-1133">Transmembrane helix</keyword>
<accession>A0A9P4YVW8</accession>
<feature type="region of interest" description="Disordered" evidence="9">
    <location>
        <begin position="531"/>
        <end position="562"/>
    </location>
</feature>
<name>A0A9P4YVW8_9HYPO</name>
<dbReference type="InterPro" id="IPR003663">
    <property type="entry name" value="Sugar/inositol_transpt"/>
</dbReference>
<dbReference type="InterPro" id="IPR005828">
    <property type="entry name" value="MFS_sugar_transport-like"/>
</dbReference>
<dbReference type="PANTHER" id="PTHR48022">
    <property type="entry name" value="PLASTIDIC GLUCOSE TRANSPORTER 4"/>
    <property type="match status" value="1"/>
</dbReference>
<evidence type="ECO:0000256" key="5">
    <source>
        <dbReference type="ARBA" id="ARBA00022692"/>
    </source>
</evidence>
<evidence type="ECO:0000256" key="9">
    <source>
        <dbReference type="SAM" id="MobiDB-lite"/>
    </source>
</evidence>
<dbReference type="GO" id="GO:0016020">
    <property type="term" value="C:membrane"/>
    <property type="evidence" value="ECO:0007669"/>
    <property type="project" value="UniProtKB-SubCell"/>
</dbReference>
<dbReference type="Pfam" id="PF00083">
    <property type="entry name" value="Sugar_tr"/>
    <property type="match status" value="1"/>
</dbReference>
<dbReference type="EMBL" id="JAANYQ010000007">
    <property type="protein sequence ID" value="KAF4122995.1"/>
    <property type="molecule type" value="Genomic_DNA"/>
</dbReference>
<evidence type="ECO:0000259" key="11">
    <source>
        <dbReference type="PROSITE" id="PS50850"/>
    </source>
</evidence>
<dbReference type="PANTHER" id="PTHR48022:SF5">
    <property type="entry name" value="ALPHA-GLUCOSIDES PERMEASE MPH2-RELATED"/>
    <property type="match status" value="1"/>
</dbReference>
<keyword evidence="3 8" id="KW-0813">Transport</keyword>
<evidence type="ECO:0000256" key="7">
    <source>
        <dbReference type="ARBA" id="ARBA00023136"/>
    </source>
</evidence>
<keyword evidence="13" id="KW-1185">Reference proteome</keyword>
<feature type="transmembrane region" description="Helical" evidence="10">
    <location>
        <begin position="147"/>
        <end position="170"/>
    </location>
</feature>
<evidence type="ECO:0000256" key="8">
    <source>
        <dbReference type="RuleBase" id="RU003346"/>
    </source>
</evidence>
<organism evidence="12 13">
    <name type="scientific">Geosmithia morbida</name>
    <dbReference type="NCBI Taxonomy" id="1094350"/>
    <lineage>
        <taxon>Eukaryota</taxon>
        <taxon>Fungi</taxon>
        <taxon>Dikarya</taxon>
        <taxon>Ascomycota</taxon>
        <taxon>Pezizomycotina</taxon>
        <taxon>Sordariomycetes</taxon>
        <taxon>Hypocreomycetidae</taxon>
        <taxon>Hypocreales</taxon>
        <taxon>Bionectriaceae</taxon>
        <taxon>Geosmithia</taxon>
    </lineage>
</organism>
<dbReference type="RefSeq" id="XP_035321647.1">
    <property type="nucleotide sequence ID" value="XM_035468513.1"/>
</dbReference>
<dbReference type="InterPro" id="IPR036259">
    <property type="entry name" value="MFS_trans_sf"/>
</dbReference>
<dbReference type="FunFam" id="1.20.1250.20:FF:000254">
    <property type="entry name" value="MAL31p Maltose permease"/>
    <property type="match status" value="1"/>
</dbReference>